<dbReference type="GeneID" id="30980292"/>
<dbReference type="AlphaFoldDB" id="A0A1E4SNE7"/>
<evidence type="ECO:0000313" key="1">
    <source>
        <dbReference type="EMBL" id="ODV81049.1"/>
    </source>
</evidence>
<organism evidence="1 2">
    <name type="scientific">Suhomyces tanzawaensis NRRL Y-17324</name>
    <dbReference type="NCBI Taxonomy" id="984487"/>
    <lineage>
        <taxon>Eukaryota</taxon>
        <taxon>Fungi</taxon>
        <taxon>Dikarya</taxon>
        <taxon>Ascomycota</taxon>
        <taxon>Saccharomycotina</taxon>
        <taxon>Pichiomycetes</taxon>
        <taxon>Debaryomycetaceae</taxon>
        <taxon>Suhomyces</taxon>
    </lineage>
</organism>
<dbReference type="Proteomes" id="UP000094285">
    <property type="component" value="Unassembled WGS sequence"/>
</dbReference>
<evidence type="ECO:0000313" key="2">
    <source>
        <dbReference type="Proteomes" id="UP000094285"/>
    </source>
</evidence>
<dbReference type="GO" id="GO:0007131">
    <property type="term" value="P:reciprocal meiotic recombination"/>
    <property type="evidence" value="ECO:0007669"/>
    <property type="project" value="InterPro"/>
</dbReference>
<sequence>MSSLLYTFRVRKLSTFKSDGTWHHYPQRTDLSVHFFKLRMDSVITVSAMWKGTTLERVVLEPTVNVVSVIAKYPSIGYKQSDPYGKLLKRFQISFNDQDEYEKCYKCMQESLKLQLVPGELEKKSDEGTWYDSMSQMLSQASQSIEASQIVPDTQVPEPFEQFASQAQAISVQPPLSQLPEAKTIVPSFIPSYMPIYYPPPPQQNIDLAGFFHKSSDQLPKASTIPELDLRSMIIKNLQDEDFRELVFKIDKLIGTDNL</sequence>
<dbReference type="OrthoDB" id="4022833at2759"/>
<dbReference type="RefSeq" id="XP_020066171.1">
    <property type="nucleotide sequence ID" value="XM_020206155.1"/>
</dbReference>
<dbReference type="Pfam" id="PF03525">
    <property type="entry name" value="Meiotic_rec114"/>
    <property type="match status" value="1"/>
</dbReference>
<accession>A0A1E4SNE7</accession>
<keyword evidence="2" id="KW-1185">Reference proteome</keyword>
<dbReference type="EMBL" id="KV453910">
    <property type="protein sequence ID" value="ODV81049.1"/>
    <property type="molecule type" value="Genomic_DNA"/>
</dbReference>
<name>A0A1E4SNE7_9ASCO</name>
<reference evidence="2" key="1">
    <citation type="submission" date="2016-05" db="EMBL/GenBank/DDBJ databases">
        <title>Comparative genomics of biotechnologically important yeasts.</title>
        <authorList>
            <consortium name="DOE Joint Genome Institute"/>
            <person name="Riley R."/>
            <person name="Haridas S."/>
            <person name="Wolfe K.H."/>
            <person name="Lopes M.R."/>
            <person name="Hittinger C.T."/>
            <person name="Goker M."/>
            <person name="Salamov A."/>
            <person name="Wisecaver J."/>
            <person name="Long T.M."/>
            <person name="Aerts A.L."/>
            <person name="Barry K."/>
            <person name="Choi C."/>
            <person name="Clum A."/>
            <person name="Coughlan A.Y."/>
            <person name="Deshpande S."/>
            <person name="Douglass A.P."/>
            <person name="Hanson S.J."/>
            <person name="Klenk H.-P."/>
            <person name="Labutti K."/>
            <person name="Lapidus A."/>
            <person name="Lindquist E."/>
            <person name="Lipzen A."/>
            <person name="Meier-Kolthoff J.P."/>
            <person name="Ohm R.A."/>
            <person name="Otillar R.P."/>
            <person name="Pangilinan J."/>
            <person name="Peng Y."/>
            <person name="Rokas A."/>
            <person name="Rosa C.A."/>
            <person name="Scheuner C."/>
            <person name="Sibirny A.A."/>
            <person name="Slot J.C."/>
            <person name="Stielow J.B."/>
            <person name="Sun H."/>
            <person name="Kurtzman C.P."/>
            <person name="Blackwell M."/>
            <person name="Grigoriev I.V."/>
            <person name="Jeffries T.W."/>
        </authorList>
    </citation>
    <scope>NUCLEOTIDE SEQUENCE [LARGE SCALE GENOMIC DNA]</scope>
    <source>
        <strain evidence="2">NRRL Y-17324</strain>
    </source>
</reference>
<proteinExistence type="predicted"/>
<protein>
    <submittedName>
        <fullName evidence="1">Uncharacterized protein</fullName>
    </submittedName>
</protein>
<gene>
    <name evidence="1" type="ORF">CANTADRAFT_10181</name>
</gene>
<dbReference type="InterPro" id="IPR004354">
    <property type="entry name" value="Meiotic_Rec114"/>
</dbReference>